<evidence type="ECO:0000313" key="11">
    <source>
        <dbReference type="EMBL" id="MBZ5740142.1"/>
    </source>
</evidence>
<keyword evidence="12" id="KW-1185">Reference proteome</keyword>
<dbReference type="PROSITE" id="PS50011">
    <property type="entry name" value="PROTEIN_KINASE_DOM"/>
    <property type="match status" value="1"/>
</dbReference>
<accession>A0ABS7UHR6</accession>
<keyword evidence="9" id="KW-0472">Membrane</keyword>
<comment type="caution">
    <text evidence="11">The sequence shown here is derived from an EMBL/GenBank/DDBJ whole genome shotgun (WGS) entry which is preliminary data.</text>
</comment>
<name>A0ABS7UHR6_9ACTN</name>
<evidence type="ECO:0000256" key="6">
    <source>
        <dbReference type="ARBA" id="ARBA00022840"/>
    </source>
</evidence>
<reference evidence="11 12" key="1">
    <citation type="submission" date="2021-09" db="EMBL/GenBank/DDBJ databases">
        <title>Whole genome sequence of Nocardioides sp. GBK3QG-3.</title>
        <authorList>
            <person name="Tuo L."/>
        </authorList>
    </citation>
    <scope>NUCLEOTIDE SEQUENCE [LARGE SCALE GENOMIC DNA]</scope>
    <source>
        <strain evidence="11 12">GBK3QG-3</strain>
    </source>
</reference>
<evidence type="ECO:0000256" key="9">
    <source>
        <dbReference type="SAM" id="Phobius"/>
    </source>
</evidence>
<evidence type="ECO:0000259" key="10">
    <source>
        <dbReference type="PROSITE" id="PS50011"/>
    </source>
</evidence>
<dbReference type="InterPro" id="IPR008271">
    <property type="entry name" value="Ser/Thr_kinase_AS"/>
</dbReference>
<dbReference type="PROSITE" id="PS00108">
    <property type="entry name" value="PROTEIN_KINASE_ST"/>
    <property type="match status" value="1"/>
</dbReference>
<evidence type="ECO:0000256" key="8">
    <source>
        <dbReference type="SAM" id="MobiDB-lite"/>
    </source>
</evidence>
<dbReference type="GO" id="GO:0004674">
    <property type="term" value="F:protein serine/threonine kinase activity"/>
    <property type="evidence" value="ECO:0007669"/>
    <property type="project" value="UniProtKB-KW"/>
</dbReference>
<dbReference type="Gene3D" id="1.10.510.10">
    <property type="entry name" value="Transferase(Phosphotransferase) domain 1"/>
    <property type="match status" value="1"/>
</dbReference>
<feature type="binding site" evidence="7">
    <location>
        <position position="44"/>
    </location>
    <ligand>
        <name>ATP</name>
        <dbReference type="ChEBI" id="CHEBI:30616"/>
    </ligand>
</feature>
<evidence type="ECO:0000256" key="4">
    <source>
        <dbReference type="ARBA" id="ARBA00022741"/>
    </source>
</evidence>
<dbReference type="PROSITE" id="PS00107">
    <property type="entry name" value="PROTEIN_KINASE_ATP"/>
    <property type="match status" value="1"/>
</dbReference>
<proteinExistence type="predicted"/>
<evidence type="ECO:0000256" key="1">
    <source>
        <dbReference type="ARBA" id="ARBA00012513"/>
    </source>
</evidence>
<organism evidence="11 12">
    <name type="scientific">Nocardioides mangrovi</name>
    <dbReference type="NCBI Taxonomy" id="2874580"/>
    <lineage>
        <taxon>Bacteria</taxon>
        <taxon>Bacillati</taxon>
        <taxon>Actinomycetota</taxon>
        <taxon>Actinomycetes</taxon>
        <taxon>Propionibacteriales</taxon>
        <taxon>Nocardioidaceae</taxon>
        <taxon>Nocardioides</taxon>
    </lineage>
</organism>
<dbReference type="EC" id="2.7.11.1" evidence="1"/>
<dbReference type="Pfam" id="PF00069">
    <property type="entry name" value="Pkinase"/>
    <property type="match status" value="1"/>
</dbReference>
<keyword evidence="5 11" id="KW-0418">Kinase</keyword>
<dbReference type="InterPro" id="IPR017441">
    <property type="entry name" value="Protein_kinase_ATP_BS"/>
</dbReference>
<feature type="compositionally biased region" description="Pro residues" evidence="8">
    <location>
        <begin position="319"/>
        <end position="328"/>
    </location>
</feature>
<feature type="region of interest" description="Disordered" evidence="8">
    <location>
        <begin position="380"/>
        <end position="408"/>
    </location>
</feature>
<dbReference type="PANTHER" id="PTHR43289:SF6">
    <property type="entry name" value="SERINE_THREONINE-PROTEIN KINASE NEKL-3"/>
    <property type="match status" value="1"/>
</dbReference>
<dbReference type="InterPro" id="IPR000719">
    <property type="entry name" value="Prot_kinase_dom"/>
</dbReference>
<feature type="compositionally biased region" description="Low complexity" evidence="8">
    <location>
        <begin position="386"/>
        <end position="408"/>
    </location>
</feature>
<keyword evidence="2 11" id="KW-0723">Serine/threonine-protein kinase</keyword>
<gene>
    <name evidence="11" type="ORF">K8U61_18340</name>
</gene>
<dbReference type="RefSeq" id="WP_224124502.1">
    <property type="nucleotide sequence ID" value="NZ_JAIQZJ010000012.1"/>
</dbReference>
<keyword evidence="9" id="KW-0812">Transmembrane</keyword>
<dbReference type="PANTHER" id="PTHR43289">
    <property type="entry name" value="MITOGEN-ACTIVATED PROTEIN KINASE KINASE KINASE 20-RELATED"/>
    <property type="match status" value="1"/>
</dbReference>
<evidence type="ECO:0000256" key="2">
    <source>
        <dbReference type="ARBA" id="ARBA00022527"/>
    </source>
</evidence>
<feature type="region of interest" description="Disordered" evidence="8">
    <location>
        <begin position="290"/>
        <end position="344"/>
    </location>
</feature>
<feature type="domain" description="Protein kinase" evidence="10">
    <location>
        <begin position="15"/>
        <end position="276"/>
    </location>
</feature>
<evidence type="ECO:0000313" key="12">
    <source>
        <dbReference type="Proteomes" id="UP000780875"/>
    </source>
</evidence>
<dbReference type="Gene3D" id="3.30.200.20">
    <property type="entry name" value="Phosphorylase Kinase, domain 1"/>
    <property type="match status" value="1"/>
</dbReference>
<dbReference type="SMART" id="SM00220">
    <property type="entry name" value="S_TKc"/>
    <property type="match status" value="1"/>
</dbReference>
<dbReference type="SUPFAM" id="SSF56112">
    <property type="entry name" value="Protein kinase-like (PK-like)"/>
    <property type="match status" value="1"/>
</dbReference>
<keyword evidence="3" id="KW-0808">Transferase</keyword>
<feature type="transmembrane region" description="Helical" evidence="9">
    <location>
        <begin position="353"/>
        <end position="375"/>
    </location>
</feature>
<evidence type="ECO:0000256" key="5">
    <source>
        <dbReference type="ARBA" id="ARBA00022777"/>
    </source>
</evidence>
<evidence type="ECO:0000256" key="7">
    <source>
        <dbReference type="PROSITE-ProRule" id="PRU10141"/>
    </source>
</evidence>
<keyword evidence="6 7" id="KW-0067">ATP-binding</keyword>
<evidence type="ECO:0000256" key="3">
    <source>
        <dbReference type="ARBA" id="ARBA00022679"/>
    </source>
</evidence>
<sequence>MAGFPKAGDQYGGRYRIVAEIGHGGMGVVYEALDTVLNRSVALKIVLPSLADRDEYHQRFAQEAAALAKIHSRHIVGIYDYGEHEDTVYFATQFFPDGDLQSWIAEHGPLDRRAALSLVAQVSEALADAHAAGVVHRDVKPGNVLLWSRPEGLVPYLADFGIAVEGAPEKRSGLTRTGTLIGSPAYMAPERHFGHPADERGDVYSAGCLLWAVLTGDAPYAGTDFQMMNSHINAPVVTLGTDHPVDLRIDDVLALALEKDPARRIQSAAEMRAQLLDIVREIDSAALPVPLPPTALPPTGGAPDPNVDSGRTAVRPALVPTPPAPPAEPAAGGSSSGPPPVPVAARERQQRRWLLPVLLSAALVLVVAIVTAVLINRNGDEVDPVADPTTSTSTSESATPPATPKAPRVTAQSAYRAVAFTVTPPPGDDVKLQVFRDGAWAPLKRESFRVTTTQGGDRACLRARAVRSSGGQTASSPGEKQCGKAEARTIALTANKALPCSYSSGGYTYPCWWYELELAGFAPNSSQDVVLQQQGQPACQTDSACQTVPVSKTGRVTRSRFFAVAATSGPWTVTVDGQKLTLETLAGPYSP</sequence>
<dbReference type="EMBL" id="JAIQZJ010000012">
    <property type="protein sequence ID" value="MBZ5740142.1"/>
    <property type="molecule type" value="Genomic_DNA"/>
</dbReference>
<keyword evidence="9" id="KW-1133">Transmembrane helix</keyword>
<dbReference type="Proteomes" id="UP000780875">
    <property type="component" value="Unassembled WGS sequence"/>
</dbReference>
<dbReference type="CDD" id="cd14014">
    <property type="entry name" value="STKc_PknB_like"/>
    <property type="match status" value="1"/>
</dbReference>
<keyword evidence="4 7" id="KW-0547">Nucleotide-binding</keyword>
<protein>
    <recommendedName>
        <fullName evidence="1">non-specific serine/threonine protein kinase</fullName>
        <ecNumber evidence="1">2.7.11.1</ecNumber>
    </recommendedName>
</protein>
<dbReference type="InterPro" id="IPR011009">
    <property type="entry name" value="Kinase-like_dom_sf"/>
</dbReference>